<sequence>MSLIKDVPPVLKDITYPSVYQDPELEKCYSVGRGGIAGRLFGQLLSSGETIDSYDYGVKVTVNRITRHRIYLESSVPLPLTASYQLYLQPVGMLEGYLRKDTVSVNKKHPNHRSYMFITDQWLTAHQLRTIALV</sequence>
<dbReference type="RefSeq" id="WP_107349225.1">
    <property type="nucleotide sequence ID" value="NZ_PYMH01000005.1"/>
</dbReference>
<keyword evidence="2" id="KW-1185">Reference proteome</keyword>
<name>A0A2T3IYC6_9GAMM</name>
<dbReference type="AlphaFoldDB" id="A0A2T3IYC6"/>
<comment type="caution">
    <text evidence="1">The sequence shown here is derived from an EMBL/GenBank/DDBJ whole genome shotgun (WGS) entry which is preliminary data.</text>
</comment>
<gene>
    <name evidence="1" type="ORF">C9I99_12520</name>
</gene>
<accession>A0A2T3IYC6</accession>
<dbReference type="EMBL" id="PYMH01000005">
    <property type="protein sequence ID" value="PSU33591.1"/>
    <property type="molecule type" value="Genomic_DNA"/>
</dbReference>
<organism evidence="1 2">
    <name type="scientific">Photobacterium lutimaris</name>
    <dbReference type="NCBI Taxonomy" id="388278"/>
    <lineage>
        <taxon>Bacteria</taxon>
        <taxon>Pseudomonadati</taxon>
        <taxon>Pseudomonadota</taxon>
        <taxon>Gammaproteobacteria</taxon>
        <taxon>Vibrionales</taxon>
        <taxon>Vibrionaceae</taxon>
        <taxon>Photobacterium</taxon>
    </lineage>
</organism>
<protein>
    <submittedName>
        <fullName evidence="1">Uncharacterized protein</fullName>
    </submittedName>
</protein>
<reference evidence="1 2" key="1">
    <citation type="submission" date="2018-03" db="EMBL/GenBank/DDBJ databases">
        <title>Whole genome sequencing of Histamine producing bacteria.</title>
        <authorList>
            <person name="Butler K."/>
        </authorList>
    </citation>
    <scope>NUCLEOTIDE SEQUENCE [LARGE SCALE GENOMIC DNA]</scope>
    <source>
        <strain evidence="1 2">JCM 13586</strain>
    </source>
</reference>
<evidence type="ECO:0000313" key="2">
    <source>
        <dbReference type="Proteomes" id="UP000241222"/>
    </source>
</evidence>
<proteinExistence type="predicted"/>
<dbReference type="OrthoDB" id="5827779at2"/>
<dbReference type="Proteomes" id="UP000241222">
    <property type="component" value="Unassembled WGS sequence"/>
</dbReference>
<evidence type="ECO:0000313" key="1">
    <source>
        <dbReference type="EMBL" id="PSU33591.1"/>
    </source>
</evidence>